<dbReference type="PANTHER" id="PTHR43903">
    <property type="entry name" value="NEUROLIGIN"/>
    <property type="match status" value="1"/>
</dbReference>
<dbReference type="AlphaFoldDB" id="A0A8J2WBT3"/>
<keyword evidence="5" id="KW-0325">Glycoprotein</keyword>
<dbReference type="EC" id="3.1.1.-" evidence="6"/>
<evidence type="ECO:0000256" key="2">
    <source>
        <dbReference type="ARBA" id="ARBA00022487"/>
    </source>
</evidence>
<evidence type="ECO:0000256" key="6">
    <source>
        <dbReference type="RuleBase" id="RU361235"/>
    </source>
</evidence>
<dbReference type="InterPro" id="IPR002018">
    <property type="entry name" value="CarbesteraseB"/>
</dbReference>
<protein>
    <recommendedName>
        <fullName evidence="6">Carboxylic ester hydrolase</fullName>
        <ecNumber evidence="6">3.1.1.-</ecNumber>
    </recommendedName>
</protein>
<keyword evidence="3 6" id="KW-0378">Hydrolase</keyword>
<dbReference type="Proteomes" id="UP000789524">
    <property type="component" value="Unassembled WGS sequence"/>
</dbReference>
<dbReference type="InterPro" id="IPR029058">
    <property type="entry name" value="AB_hydrolase_fold"/>
</dbReference>
<dbReference type="PROSITE" id="PS00122">
    <property type="entry name" value="CARBOXYLESTERASE_B_1"/>
    <property type="match status" value="1"/>
</dbReference>
<accession>A0A8J2WBT3</accession>
<evidence type="ECO:0000256" key="5">
    <source>
        <dbReference type="ARBA" id="ARBA00023180"/>
    </source>
</evidence>
<feature type="domain" description="Carboxylesterase type B" evidence="7">
    <location>
        <begin position="14"/>
        <end position="59"/>
    </location>
</feature>
<dbReference type="GO" id="GO:0052689">
    <property type="term" value="F:carboxylic ester hydrolase activity"/>
    <property type="evidence" value="ECO:0007669"/>
    <property type="project" value="UniProtKB-KW"/>
</dbReference>
<evidence type="ECO:0000313" key="8">
    <source>
        <dbReference type="EMBL" id="CAG9581372.1"/>
    </source>
</evidence>
<dbReference type="Gene3D" id="3.40.50.1820">
    <property type="entry name" value="alpha/beta hydrolase"/>
    <property type="match status" value="3"/>
</dbReference>
<gene>
    <name evidence="8" type="ORF">DCHRY22_LOCUS13995</name>
</gene>
<name>A0A8J2WBT3_9NEOP</name>
<comment type="similarity">
    <text evidence="1 6">Belongs to the type-B carboxylesterase/lipase family.</text>
</comment>
<dbReference type="SUPFAM" id="SSF53474">
    <property type="entry name" value="alpha/beta-Hydrolases"/>
    <property type="match status" value="1"/>
</dbReference>
<dbReference type="EMBL" id="CAKASE010000080">
    <property type="protein sequence ID" value="CAG9581372.1"/>
    <property type="molecule type" value="Genomic_DNA"/>
</dbReference>
<evidence type="ECO:0000256" key="1">
    <source>
        <dbReference type="ARBA" id="ARBA00005964"/>
    </source>
</evidence>
<dbReference type="Pfam" id="PF00135">
    <property type="entry name" value="COesterase"/>
    <property type="match status" value="2"/>
</dbReference>
<keyword evidence="9" id="KW-1185">Reference proteome</keyword>
<evidence type="ECO:0000259" key="7">
    <source>
        <dbReference type="Pfam" id="PF00135"/>
    </source>
</evidence>
<keyword evidence="2" id="KW-0719">Serine esterase</keyword>
<feature type="domain" description="Carboxylesterase type B" evidence="7">
    <location>
        <begin position="108"/>
        <end position="307"/>
    </location>
</feature>
<organism evidence="8 9">
    <name type="scientific">Danaus chrysippus</name>
    <name type="common">African queen</name>
    <dbReference type="NCBI Taxonomy" id="151541"/>
    <lineage>
        <taxon>Eukaryota</taxon>
        <taxon>Metazoa</taxon>
        <taxon>Ecdysozoa</taxon>
        <taxon>Arthropoda</taxon>
        <taxon>Hexapoda</taxon>
        <taxon>Insecta</taxon>
        <taxon>Pterygota</taxon>
        <taxon>Neoptera</taxon>
        <taxon>Endopterygota</taxon>
        <taxon>Lepidoptera</taxon>
        <taxon>Glossata</taxon>
        <taxon>Ditrysia</taxon>
        <taxon>Papilionoidea</taxon>
        <taxon>Nymphalidae</taxon>
        <taxon>Danainae</taxon>
        <taxon>Danaini</taxon>
        <taxon>Danaina</taxon>
        <taxon>Danaus</taxon>
        <taxon>Anosia</taxon>
    </lineage>
</organism>
<evidence type="ECO:0000256" key="4">
    <source>
        <dbReference type="ARBA" id="ARBA00023157"/>
    </source>
</evidence>
<dbReference type="InterPro" id="IPR051093">
    <property type="entry name" value="Neuroligin/BSAL"/>
</dbReference>
<reference evidence="8" key="1">
    <citation type="submission" date="2021-09" db="EMBL/GenBank/DDBJ databases">
        <authorList>
            <person name="Martin H S."/>
        </authorList>
    </citation>
    <scope>NUCLEOTIDE SEQUENCE</scope>
</reference>
<keyword evidence="4" id="KW-1015">Disulfide bond</keyword>
<comment type="caution">
    <text evidence="8">The sequence shown here is derived from an EMBL/GenBank/DDBJ whole genome shotgun (WGS) entry which is preliminary data.</text>
</comment>
<sequence length="427" mass="47020">MWLCLGTFSVISAQDPVANLPMGRIVGIKVFTENSLVPIEVFFGIPYALPPIGRLRFSKNIQDGKELCLHIVCHHAVRILVMTLKILTKTASISTYGLHGGGITLPCQDLASDGLVVVTVAFRLSVFGFFTLKSILARGNLALLDQYLAMVWVRENIAAFGGDPNLITLVGHSSGADSVLLHIASPRSTGLFQRAIIMSPKNIWKSIEKDKNSTTQKIVQLSESITESLGCLEETIQKSLQCLKSRSVADFLGQYTNIWTELFEPIPDDFLPGSEKYLPTSLATSFSSTSTKKINLDVLMGTTNLEAIDLGATNGAELLALLGDALMLQAARRPLSQIEKRVSLKFRSFISNFAKFGSPDNEREWPRYMVGDSYIHEICDVDVICNQFKTGREIAFWLQYLPRLSNTLSIKGQAEKITSSDGNSLHI</sequence>
<evidence type="ECO:0000256" key="3">
    <source>
        <dbReference type="ARBA" id="ARBA00022801"/>
    </source>
</evidence>
<dbReference type="OrthoDB" id="19501at2759"/>
<evidence type="ECO:0000313" key="9">
    <source>
        <dbReference type="Proteomes" id="UP000789524"/>
    </source>
</evidence>
<dbReference type="InterPro" id="IPR019826">
    <property type="entry name" value="Carboxylesterase_B_AS"/>
</dbReference>
<proteinExistence type="inferred from homology"/>